<dbReference type="GO" id="GO:0016780">
    <property type="term" value="F:phosphotransferase activity, for other substituted phosphate groups"/>
    <property type="evidence" value="ECO:0007669"/>
    <property type="project" value="InterPro"/>
</dbReference>
<dbReference type="EMBL" id="JADIMI010000012">
    <property type="protein sequence ID" value="MBO8451513.1"/>
    <property type="molecule type" value="Genomic_DNA"/>
</dbReference>
<dbReference type="Pfam" id="PF00953">
    <property type="entry name" value="Glycos_transf_4"/>
    <property type="match status" value="1"/>
</dbReference>
<dbReference type="CDD" id="cd06853">
    <property type="entry name" value="GT_WecA_like"/>
    <property type="match status" value="1"/>
</dbReference>
<feature type="transmembrane region" description="Helical" evidence="9">
    <location>
        <begin position="145"/>
        <end position="162"/>
    </location>
</feature>
<keyword evidence="7" id="KW-0479">Metal-binding</keyword>
<feature type="transmembrane region" description="Helical" evidence="9">
    <location>
        <begin position="227"/>
        <end position="248"/>
    </location>
</feature>
<reference evidence="10" key="2">
    <citation type="journal article" date="2021" name="PeerJ">
        <title>Extensive microbial diversity within the chicken gut microbiome revealed by metagenomics and culture.</title>
        <authorList>
            <person name="Gilroy R."/>
            <person name="Ravi A."/>
            <person name="Getino M."/>
            <person name="Pursley I."/>
            <person name="Horton D.L."/>
            <person name="Alikhan N.F."/>
            <person name="Baker D."/>
            <person name="Gharbi K."/>
            <person name="Hall N."/>
            <person name="Watson M."/>
            <person name="Adriaenssens E.M."/>
            <person name="Foster-Nyarko E."/>
            <person name="Jarju S."/>
            <person name="Secka A."/>
            <person name="Antonio M."/>
            <person name="Oren A."/>
            <person name="Chaudhuri R.R."/>
            <person name="La Ragione R."/>
            <person name="Hildebrand F."/>
            <person name="Pallen M.J."/>
        </authorList>
    </citation>
    <scope>NUCLEOTIDE SEQUENCE</scope>
    <source>
        <strain evidence="10">B1-20833</strain>
    </source>
</reference>
<dbReference type="GO" id="GO:0005886">
    <property type="term" value="C:plasma membrane"/>
    <property type="evidence" value="ECO:0007669"/>
    <property type="project" value="UniProtKB-SubCell"/>
</dbReference>
<keyword evidence="5 9" id="KW-1133">Transmembrane helix</keyword>
<evidence type="ECO:0000256" key="9">
    <source>
        <dbReference type="SAM" id="Phobius"/>
    </source>
</evidence>
<feature type="compositionally biased region" description="Polar residues" evidence="8">
    <location>
        <begin position="402"/>
        <end position="413"/>
    </location>
</feature>
<keyword evidence="2" id="KW-1003">Cell membrane</keyword>
<feature type="transmembrane region" description="Helical" evidence="9">
    <location>
        <begin position="198"/>
        <end position="215"/>
    </location>
</feature>
<keyword evidence="7" id="KW-0460">Magnesium</keyword>
<dbReference type="PANTHER" id="PTHR22926:SF3">
    <property type="entry name" value="UNDECAPRENYL-PHOSPHATE ALPHA-N-ACETYLGLUCOSAMINYL 1-PHOSPHATE TRANSFERASE"/>
    <property type="match status" value="1"/>
</dbReference>
<dbReference type="InterPro" id="IPR018480">
    <property type="entry name" value="PNAcMuramoyl-5peptid_Trfase_CS"/>
</dbReference>
<evidence type="ECO:0000256" key="7">
    <source>
        <dbReference type="PIRSR" id="PIRSR600715-1"/>
    </source>
</evidence>
<keyword evidence="6 9" id="KW-0472">Membrane</keyword>
<dbReference type="Proteomes" id="UP000823661">
    <property type="component" value="Unassembled WGS sequence"/>
</dbReference>
<evidence type="ECO:0000313" key="10">
    <source>
        <dbReference type="EMBL" id="MBO8451513.1"/>
    </source>
</evidence>
<feature type="region of interest" description="Disordered" evidence="8">
    <location>
        <begin position="402"/>
        <end position="423"/>
    </location>
</feature>
<reference evidence="10" key="1">
    <citation type="submission" date="2020-10" db="EMBL/GenBank/DDBJ databases">
        <authorList>
            <person name="Gilroy R."/>
        </authorList>
    </citation>
    <scope>NUCLEOTIDE SEQUENCE</scope>
    <source>
        <strain evidence="10">B1-20833</strain>
    </source>
</reference>
<comment type="cofactor">
    <cofactor evidence="7">
        <name>Mg(2+)</name>
        <dbReference type="ChEBI" id="CHEBI:18420"/>
    </cofactor>
</comment>
<dbReference type="PANTHER" id="PTHR22926">
    <property type="entry name" value="PHOSPHO-N-ACETYLMURAMOYL-PENTAPEPTIDE-TRANSFERASE"/>
    <property type="match status" value="1"/>
</dbReference>
<evidence type="ECO:0000313" key="11">
    <source>
        <dbReference type="Proteomes" id="UP000823661"/>
    </source>
</evidence>
<dbReference type="PROSITE" id="PS01348">
    <property type="entry name" value="MRAY_2"/>
    <property type="match status" value="1"/>
</dbReference>
<evidence type="ECO:0000256" key="5">
    <source>
        <dbReference type="ARBA" id="ARBA00022989"/>
    </source>
</evidence>
<gene>
    <name evidence="10" type="ORF">IAC06_01340</name>
</gene>
<feature type="transmembrane region" description="Helical" evidence="9">
    <location>
        <begin position="315"/>
        <end position="334"/>
    </location>
</feature>
<keyword evidence="3 10" id="KW-0808">Transferase</keyword>
<name>A0A9D9EPY0_9BACT</name>
<evidence type="ECO:0000256" key="2">
    <source>
        <dbReference type="ARBA" id="ARBA00022475"/>
    </source>
</evidence>
<feature type="transmembrane region" description="Helical" evidence="9">
    <location>
        <begin position="116"/>
        <end position="133"/>
    </location>
</feature>
<evidence type="ECO:0000256" key="6">
    <source>
        <dbReference type="ARBA" id="ARBA00023136"/>
    </source>
</evidence>
<keyword evidence="4 9" id="KW-0812">Transmembrane</keyword>
<dbReference type="GO" id="GO:0046872">
    <property type="term" value="F:metal ion binding"/>
    <property type="evidence" value="ECO:0007669"/>
    <property type="project" value="UniProtKB-KW"/>
</dbReference>
<sequence>MTNLLLISAFFLSGLLGIIVIPNILLVSHKKKLFDIPDARKVHNTPVPRLGGLAFFPAILITVFVIDAIGMFPVFGMEVRDLIKTQTFLFLFAGMTILYLTGEVDDLVGLGYRYKFVIQTIAAVLIVLSGTYMHSFAGLFGIEEVPAWLGIAASIFIIIYITNAINLIDGIDGLASGLSIISLLTLTALLIMHSSFTYILLAIATLGILCVFWFYNVFGNARKGHKLFMGDTGSLTLGFILSFLVLHICQADNTASAVTNNWKIIVALSSLLVPLFDVVRVSLHRIRKHRNPFLPDKNHIHHKLMRAGMTRVRSVLITIIAIDVFFIVFNAVLADKINSTILLLIDITIYTAIHIVINYFIRKNNGGPSYIPVEELAKSEPELAKELGLDKTQGADQSVILNDSEESGSSVILNGSEESEKDK</sequence>
<evidence type="ECO:0000256" key="4">
    <source>
        <dbReference type="ARBA" id="ARBA00022692"/>
    </source>
</evidence>
<dbReference type="GO" id="GO:0044038">
    <property type="term" value="P:cell wall macromolecule biosynthetic process"/>
    <property type="evidence" value="ECO:0007669"/>
    <property type="project" value="TreeGrafter"/>
</dbReference>
<evidence type="ECO:0000256" key="1">
    <source>
        <dbReference type="ARBA" id="ARBA00004651"/>
    </source>
</evidence>
<comment type="caution">
    <text evidence="10">The sequence shown here is derived from an EMBL/GenBank/DDBJ whole genome shotgun (WGS) entry which is preliminary data.</text>
</comment>
<feature type="transmembrane region" description="Helical" evidence="9">
    <location>
        <begin position="87"/>
        <end position="104"/>
    </location>
</feature>
<feature type="transmembrane region" description="Helical" evidence="9">
    <location>
        <begin position="50"/>
        <end position="75"/>
    </location>
</feature>
<evidence type="ECO:0000256" key="3">
    <source>
        <dbReference type="ARBA" id="ARBA00022679"/>
    </source>
</evidence>
<comment type="subcellular location">
    <subcellularLocation>
        <location evidence="1">Cell membrane</location>
        <topology evidence="1">Multi-pass membrane protein</topology>
    </subcellularLocation>
</comment>
<proteinExistence type="predicted"/>
<feature type="transmembrane region" description="Helical" evidence="9">
    <location>
        <begin position="6"/>
        <end position="29"/>
    </location>
</feature>
<protein>
    <submittedName>
        <fullName evidence="10">Undecaprenyl/decaprenyl-phosphate alpha-N-acetylglucosaminyl 1-phosphate transferase</fullName>
    </submittedName>
</protein>
<feature type="transmembrane region" description="Helical" evidence="9">
    <location>
        <begin position="174"/>
        <end position="192"/>
    </location>
</feature>
<feature type="binding site" evidence="7">
    <location>
        <position position="166"/>
    </location>
    <ligand>
        <name>Mg(2+)</name>
        <dbReference type="ChEBI" id="CHEBI:18420"/>
    </ligand>
</feature>
<dbReference type="GO" id="GO:0071555">
    <property type="term" value="P:cell wall organization"/>
    <property type="evidence" value="ECO:0007669"/>
    <property type="project" value="TreeGrafter"/>
</dbReference>
<feature type="transmembrane region" description="Helical" evidence="9">
    <location>
        <begin position="264"/>
        <end position="283"/>
    </location>
</feature>
<feature type="transmembrane region" description="Helical" evidence="9">
    <location>
        <begin position="340"/>
        <end position="361"/>
    </location>
</feature>
<dbReference type="InterPro" id="IPR000715">
    <property type="entry name" value="Glycosyl_transferase_4"/>
</dbReference>
<accession>A0A9D9EPY0</accession>
<dbReference type="GO" id="GO:0009103">
    <property type="term" value="P:lipopolysaccharide biosynthetic process"/>
    <property type="evidence" value="ECO:0007669"/>
    <property type="project" value="TreeGrafter"/>
</dbReference>
<evidence type="ECO:0000256" key="8">
    <source>
        <dbReference type="SAM" id="MobiDB-lite"/>
    </source>
</evidence>
<feature type="binding site" evidence="7">
    <location>
        <position position="231"/>
    </location>
    <ligand>
        <name>Mg(2+)</name>
        <dbReference type="ChEBI" id="CHEBI:18420"/>
    </ligand>
</feature>
<dbReference type="AlphaFoldDB" id="A0A9D9EPY0"/>
<organism evidence="10 11">
    <name type="scientific">Candidatus Cryptobacteroides intestinavium</name>
    <dbReference type="NCBI Taxonomy" id="2840766"/>
    <lineage>
        <taxon>Bacteria</taxon>
        <taxon>Pseudomonadati</taxon>
        <taxon>Bacteroidota</taxon>
        <taxon>Bacteroidia</taxon>
        <taxon>Bacteroidales</taxon>
        <taxon>Candidatus Cryptobacteroides</taxon>
    </lineage>
</organism>